<dbReference type="GO" id="GO:0006606">
    <property type="term" value="P:protein import into nucleus"/>
    <property type="evidence" value="ECO:0007669"/>
    <property type="project" value="TreeGrafter"/>
</dbReference>
<dbReference type="Pfam" id="PF03810">
    <property type="entry name" value="IBN_N"/>
    <property type="match status" value="1"/>
</dbReference>
<dbReference type="AlphaFoldDB" id="A0A2C5Y330"/>
<organism evidence="6 7">
    <name type="scientific">Ophiocordyceps australis</name>
    <dbReference type="NCBI Taxonomy" id="1399860"/>
    <lineage>
        <taxon>Eukaryota</taxon>
        <taxon>Fungi</taxon>
        <taxon>Dikarya</taxon>
        <taxon>Ascomycota</taxon>
        <taxon>Pezizomycotina</taxon>
        <taxon>Sordariomycetes</taxon>
        <taxon>Hypocreomycetidae</taxon>
        <taxon>Hypocreales</taxon>
        <taxon>Ophiocordycipitaceae</taxon>
        <taxon>Ophiocordyceps</taxon>
    </lineage>
</organism>
<dbReference type="InterPro" id="IPR001494">
    <property type="entry name" value="Importin-beta_N"/>
</dbReference>
<evidence type="ECO:0000313" key="6">
    <source>
        <dbReference type="EMBL" id="PHH72508.1"/>
    </source>
</evidence>
<dbReference type="GO" id="GO:0005829">
    <property type="term" value="C:cytosol"/>
    <property type="evidence" value="ECO:0007669"/>
    <property type="project" value="TreeGrafter"/>
</dbReference>
<dbReference type="FunFam" id="1.25.10.10:FF:000362">
    <property type="entry name" value="Importin 11, putative"/>
    <property type="match status" value="1"/>
</dbReference>
<dbReference type="SMART" id="SM00913">
    <property type="entry name" value="IBN_N"/>
    <property type="match status" value="1"/>
</dbReference>
<dbReference type="Gene3D" id="1.25.10.10">
    <property type="entry name" value="Leucine-rich Repeat Variant"/>
    <property type="match status" value="1"/>
</dbReference>
<dbReference type="PROSITE" id="PS50166">
    <property type="entry name" value="IMPORTIN_B_NT"/>
    <property type="match status" value="1"/>
</dbReference>
<dbReference type="PANTHER" id="PTHR10997">
    <property type="entry name" value="IMPORTIN-7, 8, 11"/>
    <property type="match status" value="1"/>
</dbReference>
<evidence type="ECO:0000313" key="7">
    <source>
        <dbReference type="Proteomes" id="UP000224854"/>
    </source>
</evidence>
<dbReference type="EMBL" id="NJEU01000579">
    <property type="protein sequence ID" value="PHH72508.1"/>
    <property type="molecule type" value="Genomic_DNA"/>
</dbReference>
<comment type="subcellular location">
    <subcellularLocation>
        <location evidence="1">Nucleus</location>
    </subcellularLocation>
</comment>
<evidence type="ECO:0000256" key="2">
    <source>
        <dbReference type="ARBA" id="ARBA00007991"/>
    </source>
</evidence>
<dbReference type="InterPro" id="IPR011989">
    <property type="entry name" value="ARM-like"/>
</dbReference>
<name>A0A2C5Y330_9HYPO</name>
<evidence type="ECO:0000256" key="3">
    <source>
        <dbReference type="ARBA" id="ARBA00022448"/>
    </source>
</evidence>
<sequence>MSFAIEVSGDANPLTPELLCTVLESATSTDPVQRQAATGQLSAWEQQPGFYSSLQTVYLTKSLPLQVRFLAIIQLKNGIDKTWRLYSTIKNSISPDEKKLIRSRLFQGTIDEPERSLALHNALVAAKVIRIDYPKDWPSAFSEIIDFMRSTRGTNQRHLHGTLLVLLRVVKELCTARLKRSQTSLQSVTPELVYILSEIYSEQSSLWLSLLSARHTNDDSISLALLNSLLALKLLRRLVIVGYARPHTDQSVDKFWALTQNQFGQFLSLVNSDGDMPHNYSDLIGKHLLQFTKFHIEMAEQNVASFATLPNSLSLVHAYWNLIDRFSQSFTQSGGIRQESGAAGTNKAKILGPLPERLALKGLLLLRACARAAFQRIATLKYRTPEVKAEQEAAQKTIRNELFKAEFVLQVVNVIITHFFVFRRSDLEAWEEDAEEWELQEQNEGSAWEWEVRPCAEKLFLDLLINFKQLLTPPLLDYFKTAQDPQAEIDRKEAAYTTLGLAAAHVCEVFDFDSLLTSTLVQDSQRQGNLQKVLRRRIAILISQWAPVKMTNESRPLVYQIYEHFLNPGDDNNDLVVRITTARQLRWIADELGFNVEAFLPFAPNIFTQLIETVQSLELDETKLAILESLRILVMRLENHVSQFGDQLMSTLPKLWETTGSDEYMIKQAIIAIITALVTSMGQEAKRYHSFIIPLLSEAARPNSDLHMHLIDESLELWNSILAQSSSPLASDLMGLAHMAIPLLGYPPETASQALSVIEAYILIDPAAMLEDGLRRPILAALSNCLDSKSRDQVRVGTICIEYMIRAATDLGGSTGISVVMQDMIAIGMFEKMMRQLREVWESGQVTGPEKKSHELNMASEGDFFAILARLALADAHIFMQGLGALGNQQEIWDWLSNEWFLYVSNADHAERLKLYMLALTRFIELASPMQELVLGKLQDYFNMWANVIMELQDGVVNGTDSLIWGELDATEYDTPRIVAERRMTERDPVHSVHALGFVEPRLQDLVTRVGGEAVFQEQWAVNVDREVLAKYEEIARPIRKA</sequence>
<dbReference type="SUPFAM" id="SSF48371">
    <property type="entry name" value="ARM repeat"/>
    <property type="match status" value="1"/>
</dbReference>
<feature type="domain" description="Importin N-terminal" evidence="5">
    <location>
        <begin position="37"/>
        <end position="111"/>
    </location>
</feature>
<accession>A0A2C5Y330</accession>
<evidence type="ECO:0000259" key="5">
    <source>
        <dbReference type="PROSITE" id="PS50166"/>
    </source>
</evidence>
<dbReference type="OrthoDB" id="361693at2759"/>
<reference evidence="6 7" key="1">
    <citation type="submission" date="2017-06" db="EMBL/GenBank/DDBJ databases">
        <title>Ant-infecting Ophiocordyceps genomes reveal a high diversity of potential behavioral manipulation genes and a possible major role for enterotoxins.</title>
        <authorList>
            <person name="De Bekker C."/>
            <person name="Evans H.C."/>
            <person name="Brachmann A."/>
            <person name="Hughes D.P."/>
        </authorList>
    </citation>
    <scope>NUCLEOTIDE SEQUENCE [LARGE SCALE GENOMIC DNA]</scope>
    <source>
        <strain evidence="6 7">1348a</strain>
    </source>
</reference>
<evidence type="ECO:0000256" key="4">
    <source>
        <dbReference type="ARBA" id="ARBA00023242"/>
    </source>
</evidence>
<dbReference type="PANTHER" id="PTHR10997:SF7">
    <property type="entry name" value="IMPORTIN-11"/>
    <property type="match status" value="1"/>
</dbReference>
<dbReference type="Proteomes" id="UP000224854">
    <property type="component" value="Unassembled WGS sequence"/>
</dbReference>
<evidence type="ECO:0000256" key="1">
    <source>
        <dbReference type="ARBA" id="ARBA00004123"/>
    </source>
</evidence>
<comment type="caution">
    <text evidence="6">The sequence shown here is derived from an EMBL/GenBank/DDBJ whole genome shotgun (WGS) entry which is preliminary data.</text>
</comment>
<protein>
    <recommendedName>
        <fullName evidence="5">Importin N-terminal domain-containing protein</fullName>
    </recommendedName>
</protein>
<keyword evidence="7" id="KW-1185">Reference proteome</keyword>
<dbReference type="Pfam" id="PF25758">
    <property type="entry name" value="TPR_IPO11"/>
    <property type="match status" value="1"/>
</dbReference>
<dbReference type="GO" id="GO:0005635">
    <property type="term" value="C:nuclear envelope"/>
    <property type="evidence" value="ECO:0007669"/>
    <property type="project" value="TreeGrafter"/>
</dbReference>
<gene>
    <name evidence="6" type="ORF">CDD82_5938</name>
</gene>
<proteinExistence type="inferred from homology"/>
<comment type="similarity">
    <text evidence="2">Belongs to the importin beta family.</text>
</comment>
<dbReference type="GO" id="GO:0031267">
    <property type="term" value="F:small GTPase binding"/>
    <property type="evidence" value="ECO:0007669"/>
    <property type="project" value="InterPro"/>
</dbReference>
<keyword evidence="3" id="KW-0813">Transport</keyword>
<dbReference type="InterPro" id="IPR058669">
    <property type="entry name" value="TPR_IPO7/11-like"/>
</dbReference>
<keyword evidence="4" id="KW-0539">Nucleus</keyword>
<dbReference type="InterPro" id="IPR016024">
    <property type="entry name" value="ARM-type_fold"/>
</dbReference>